<evidence type="ECO:0000313" key="2">
    <source>
        <dbReference type="Proteomes" id="UP001164250"/>
    </source>
</evidence>
<gene>
    <name evidence="1" type="ORF">Patl1_17303</name>
</gene>
<comment type="caution">
    <text evidence="1">The sequence shown here is derived from an EMBL/GenBank/DDBJ whole genome shotgun (WGS) entry which is preliminary data.</text>
</comment>
<keyword evidence="2" id="KW-1185">Reference proteome</keyword>
<reference evidence="2" key="1">
    <citation type="journal article" date="2023" name="G3 (Bethesda)">
        <title>Genome assembly and association tests identify interacting loci associated with vigor, precocity, and sex in interspecific pistachio rootstocks.</title>
        <authorList>
            <person name="Palmer W."/>
            <person name="Jacygrad E."/>
            <person name="Sagayaradj S."/>
            <person name="Cavanaugh K."/>
            <person name="Han R."/>
            <person name="Bertier L."/>
            <person name="Beede B."/>
            <person name="Kafkas S."/>
            <person name="Golino D."/>
            <person name="Preece J."/>
            <person name="Michelmore R."/>
        </authorList>
    </citation>
    <scope>NUCLEOTIDE SEQUENCE [LARGE SCALE GENOMIC DNA]</scope>
</reference>
<proteinExistence type="predicted"/>
<sequence>MSLLSEVPVIMENKEYESSSKRSKTISKVWDVFLKIPAERDEDSKAMCTYCRKVFSAKSNNGEMRKAIAMMIVIDKQTFRLVADMGFKRVMAVACPKFEMMRNLGNLKSKIEDDSSSSSSDEDDD</sequence>
<dbReference type="EMBL" id="CM047902">
    <property type="protein sequence ID" value="KAJ0094141.1"/>
    <property type="molecule type" value="Genomic_DNA"/>
</dbReference>
<evidence type="ECO:0000313" key="1">
    <source>
        <dbReference type="EMBL" id="KAJ0094141.1"/>
    </source>
</evidence>
<organism evidence="1 2">
    <name type="scientific">Pistacia atlantica</name>
    <dbReference type="NCBI Taxonomy" id="434234"/>
    <lineage>
        <taxon>Eukaryota</taxon>
        <taxon>Viridiplantae</taxon>
        <taxon>Streptophyta</taxon>
        <taxon>Embryophyta</taxon>
        <taxon>Tracheophyta</taxon>
        <taxon>Spermatophyta</taxon>
        <taxon>Magnoliopsida</taxon>
        <taxon>eudicotyledons</taxon>
        <taxon>Gunneridae</taxon>
        <taxon>Pentapetalae</taxon>
        <taxon>rosids</taxon>
        <taxon>malvids</taxon>
        <taxon>Sapindales</taxon>
        <taxon>Anacardiaceae</taxon>
        <taxon>Pistacia</taxon>
    </lineage>
</organism>
<dbReference type="Proteomes" id="UP001164250">
    <property type="component" value="Chromosome 6"/>
</dbReference>
<protein>
    <submittedName>
        <fullName evidence="1">Uncharacterized protein</fullName>
    </submittedName>
</protein>
<accession>A0ACC1B5H4</accession>
<name>A0ACC1B5H4_9ROSI</name>